<feature type="transmembrane region" description="Helical" evidence="5">
    <location>
        <begin position="147"/>
        <end position="164"/>
    </location>
</feature>
<protein>
    <recommendedName>
        <fullName evidence="6">RETREG1-3/ARL6IP-like N-terminal reticulon-homology domain-containing protein</fullName>
    </recommendedName>
</protein>
<evidence type="ECO:0000256" key="4">
    <source>
        <dbReference type="ARBA" id="ARBA00023136"/>
    </source>
</evidence>
<evidence type="ECO:0000313" key="8">
    <source>
        <dbReference type="Proteomes" id="UP001359485"/>
    </source>
</evidence>
<dbReference type="Pfam" id="PF24456">
    <property type="entry name" value="RHD_RETREG1-3"/>
    <property type="match status" value="1"/>
</dbReference>
<keyword evidence="8" id="KW-1185">Reference proteome</keyword>
<dbReference type="InterPro" id="IPR057282">
    <property type="entry name" value="RETREG1-3-like_RHD"/>
</dbReference>
<reference evidence="7 8" key="1">
    <citation type="submission" date="2023-09" db="EMBL/GenBank/DDBJ databases">
        <title>Genomes of two closely related lineages of the louse Polyplax serrata with different host specificities.</title>
        <authorList>
            <person name="Martinu J."/>
            <person name="Tarabai H."/>
            <person name="Stefka J."/>
            <person name="Hypsa V."/>
        </authorList>
    </citation>
    <scope>NUCLEOTIDE SEQUENCE [LARGE SCALE GENOMIC DNA]</scope>
    <source>
        <strain evidence="7">98ZLc_SE</strain>
    </source>
</reference>
<comment type="subcellular location">
    <subcellularLocation>
        <location evidence="1">Membrane</location>
        <topology evidence="1">Multi-pass membrane protein</topology>
    </subcellularLocation>
</comment>
<name>A0ABR1AFP2_POLSC</name>
<dbReference type="PANTHER" id="PTHR20952">
    <property type="entry name" value="ADP-RIBOSYLATION-LIKE FACTOR 6-INTERACTING PROTEIN"/>
    <property type="match status" value="1"/>
</dbReference>
<feature type="transmembrane region" description="Helical" evidence="5">
    <location>
        <begin position="170"/>
        <end position="191"/>
    </location>
</feature>
<evidence type="ECO:0000259" key="6">
    <source>
        <dbReference type="Pfam" id="PF24456"/>
    </source>
</evidence>
<keyword evidence="3 5" id="KW-1133">Transmembrane helix</keyword>
<evidence type="ECO:0000313" key="7">
    <source>
        <dbReference type="EMBL" id="KAK6618290.1"/>
    </source>
</evidence>
<sequence length="347" mass="39821">MSSFLRRFFWKNEKHVEKSNGEIAGELNNLESILLKVFKVIIWETPVFSALILIFVNIVFWLIIYLDFKFYEYFFTVLLAVSFIQFWVNHVSSFPFRHICNLLPSNIRHKNLNSGKTPCCVFKFKRCQTSAQQIFDSIKELRATQPGLFCVLVCFCFLLLSYIGKCLSGITFLYLLLSLAMTVPGMTINFLPTHMFSGLTNFVNFGSKGIIDSTDDEAFLPDTSNEELELLRLAAELPCQNNQCDADSYDIFLECLSPCTNDSTDIPLLDNPCDTEGDSMEEDDFSVGLKMANEDYEKLSPNYLDNKLFSLENQFRSKHFKSNKFVNTDIESSSDTDSFEIISEKDM</sequence>
<dbReference type="PANTHER" id="PTHR20952:SF0">
    <property type="entry name" value="ADP-RIBOSYLATION FACTOR-LIKE PROTEIN 6-INTERACTING PROTEIN 1"/>
    <property type="match status" value="1"/>
</dbReference>
<keyword evidence="4 5" id="KW-0472">Membrane</keyword>
<accession>A0ABR1AFP2</accession>
<evidence type="ECO:0000256" key="2">
    <source>
        <dbReference type="ARBA" id="ARBA00022692"/>
    </source>
</evidence>
<gene>
    <name evidence="7" type="ORF">RUM44_002742</name>
</gene>
<evidence type="ECO:0000256" key="5">
    <source>
        <dbReference type="SAM" id="Phobius"/>
    </source>
</evidence>
<evidence type="ECO:0000256" key="3">
    <source>
        <dbReference type="ARBA" id="ARBA00022989"/>
    </source>
</evidence>
<evidence type="ECO:0000256" key="1">
    <source>
        <dbReference type="ARBA" id="ARBA00004141"/>
    </source>
</evidence>
<comment type="caution">
    <text evidence="7">The sequence shown here is derived from an EMBL/GenBank/DDBJ whole genome shotgun (WGS) entry which is preliminary data.</text>
</comment>
<dbReference type="Proteomes" id="UP001359485">
    <property type="component" value="Unassembled WGS sequence"/>
</dbReference>
<proteinExistence type="predicted"/>
<dbReference type="EMBL" id="JAWJWF010000050">
    <property type="protein sequence ID" value="KAK6618290.1"/>
    <property type="molecule type" value="Genomic_DNA"/>
</dbReference>
<feature type="domain" description="RETREG1-3/ARL6IP-like N-terminal reticulon-homology" evidence="6">
    <location>
        <begin position="29"/>
        <end position="201"/>
    </location>
</feature>
<keyword evidence="2 5" id="KW-0812">Transmembrane</keyword>
<feature type="transmembrane region" description="Helical" evidence="5">
    <location>
        <begin position="40"/>
        <end position="64"/>
    </location>
</feature>
<organism evidence="7 8">
    <name type="scientific">Polyplax serrata</name>
    <name type="common">Common mouse louse</name>
    <dbReference type="NCBI Taxonomy" id="468196"/>
    <lineage>
        <taxon>Eukaryota</taxon>
        <taxon>Metazoa</taxon>
        <taxon>Ecdysozoa</taxon>
        <taxon>Arthropoda</taxon>
        <taxon>Hexapoda</taxon>
        <taxon>Insecta</taxon>
        <taxon>Pterygota</taxon>
        <taxon>Neoptera</taxon>
        <taxon>Paraneoptera</taxon>
        <taxon>Psocodea</taxon>
        <taxon>Troctomorpha</taxon>
        <taxon>Phthiraptera</taxon>
        <taxon>Anoplura</taxon>
        <taxon>Polyplacidae</taxon>
        <taxon>Polyplax</taxon>
    </lineage>
</organism>
<dbReference type="InterPro" id="IPR052114">
    <property type="entry name" value="ER_autophagy_membrane_reg"/>
</dbReference>
<feature type="transmembrane region" description="Helical" evidence="5">
    <location>
        <begin position="70"/>
        <end position="88"/>
    </location>
</feature>